<sequence length="239" mass="25716">MAATSQLASGCRTGSLLIDISAGGSWCWKEKPGLGYPGYSRVIGYPWIYGCPCGAQHHIHALLGTCSLSEDDKRESQNEAGRDPLVGEGCLLQLQPQPSPAAANAGDPEGKAQADPLVPDPSAPKDVSLEPALPAPMPPEEIMALIQELQAAHEFQSSHFQERRQDLRSCHDCLKSMKILREHLQAVKTRLWHVETMLGIQVPPQELDPEEEQEEPSTRGGAPCDPNLPPAPPLSNGGA</sequence>
<accession>A0A6J1VP74</accession>
<protein>
    <submittedName>
        <fullName evidence="3">Uncharacterized protein LOC113424337</fullName>
    </submittedName>
</protein>
<dbReference type="RefSeq" id="XP_026541784.1">
    <property type="nucleotide sequence ID" value="XM_026685999.1"/>
</dbReference>
<dbReference type="GeneID" id="113424337"/>
<proteinExistence type="predicted"/>
<feature type="region of interest" description="Disordered" evidence="1">
    <location>
        <begin position="96"/>
        <end position="134"/>
    </location>
</feature>
<organism evidence="2 3">
    <name type="scientific">Notechis scutatus</name>
    <name type="common">mainland tiger snake</name>
    <dbReference type="NCBI Taxonomy" id="8663"/>
    <lineage>
        <taxon>Eukaryota</taxon>
        <taxon>Metazoa</taxon>
        <taxon>Chordata</taxon>
        <taxon>Craniata</taxon>
        <taxon>Vertebrata</taxon>
        <taxon>Euteleostomi</taxon>
        <taxon>Lepidosauria</taxon>
        <taxon>Squamata</taxon>
        <taxon>Bifurcata</taxon>
        <taxon>Unidentata</taxon>
        <taxon>Episquamata</taxon>
        <taxon>Toxicofera</taxon>
        <taxon>Serpentes</taxon>
        <taxon>Colubroidea</taxon>
        <taxon>Elapidae</taxon>
        <taxon>Hydrophiinae</taxon>
        <taxon>Notechis</taxon>
    </lineage>
</organism>
<evidence type="ECO:0000313" key="3">
    <source>
        <dbReference type="RefSeq" id="XP_026541784.1"/>
    </source>
</evidence>
<name>A0A6J1VP74_9SAUR</name>
<keyword evidence="2" id="KW-1185">Reference proteome</keyword>
<reference evidence="3" key="1">
    <citation type="submission" date="2025-08" db="UniProtKB">
        <authorList>
            <consortium name="RefSeq"/>
        </authorList>
    </citation>
    <scope>IDENTIFICATION</scope>
</reference>
<evidence type="ECO:0000313" key="2">
    <source>
        <dbReference type="Proteomes" id="UP000504612"/>
    </source>
</evidence>
<dbReference type="KEGG" id="nss:113424337"/>
<feature type="region of interest" description="Disordered" evidence="1">
    <location>
        <begin position="202"/>
        <end position="239"/>
    </location>
</feature>
<evidence type="ECO:0000256" key="1">
    <source>
        <dbReference type="SAM" id="MobiDB-lite"/>
    </source>
</evidence>
<dbReference type="Proteomes" id="UP000504612">
    <property type="component" value="Unplaced"/>
</dbReference>
<dbReference type="AlphaFoldDB" id="A0A6J1VP74"/>
<gene>
    <name evidence="3" type="primary">LOC113424337</name>
</gene>